<keyword evidence="3" id="KW-0328">Glycosyltransferase</keyword>
<accession>A0A7C2TG60</accession>
<dbReference type="Proteomes" id="UP000885986">
    <property type="component" value="Unassembled WGS sequence"/>
</dbReference>
<dbReference type="PANTHER" id="PTHR43646">
    <property type="entry name" value="GLYCOSYLTRANSFERASE"/>
    <property type="match status" value="1"/>
</dbReference>
<proteinExistence type="predicted"/>
<keyword evidence="6" id="KW-1133">Transmembrane helix</keyword>
<name>A0A7C2TG60_9BACT</name>
<dbReference type="Gene3D" id="3.90.550.10">
    <property type="entry name" value="Spore Coat Polysaccharide Biosynthesis Protein SpsA, Chain A"/>
    <property type="match status" value="1"/>
</dbReference>
<comment type="caution">
    <text evidence="8">The sequence shown here is derived from an EMBL/GenBank/DDBJ whole genome shotgun (WGS) entry which is preliminary data.</text>
</comment>
<evidence type="ECO:0000256" key="4">
    <source>
        <dbReference type="ARBA" id="ARBA00022679"/>
    </source>
</evidence>
<protein>
    <submittedName>
        <fullName evidence="8">Glycosyltransferase</fullName>
    </submittedName>
</protein>
<evidence type="ECO:0000256" key="1">
    <source>
        <dbReference type="ARBA" id="ARBA00004236"/>
    </source>
</evidence>
<gene>
    <name evidence="8" type="ORF">ENN98_03675</name>
</gene>
<evidence type="ECO:0000256" key="6">
    <source>
        <dbReference type="SAM" id="Phobius"/>
    </source>
</evidence>
<dbReference type="InterPro" id="IPR001173">
    <property type="entry name" value="Glyco_trans_2-like"/>
</dbReference>
<evidence type="ECO:0000313" key="8">
    <source>
        <dbReference type="EMBL" id="HET97786.1"/>
    </source>
</evidence>
<keyword evidence="6" id="KW-0812">Transmembrane</keyword>
<feature type="transmembrane region" description="Helical" evidence="6">
    <location>
        <begin position="280"/>
        <end position="296"/>
    </location>
</feature>
<dbReference type="SUPFAM" id="SSF53448">
    <property type="entry name" value="Nucleotide-diphospho-sugar transferases"/>
    <property type="match status" value="1"/>
</dbReference>
<evidence type="ECO:0000256" key="5">
    <source>
        <dbReference type="ARBA" id="ARBA00023136"/>
    </source>
</evidence>
<dbReference type="GO" id="GO:0016757">
    <property type="term" value="F:glycosyltransferase activity"/>
    <property type="evidence" value="ECO:0007669"/>
    <property type="project" value="UniProtKB-KW"/>
</dbReference>
<evidence type="ECO:0000256" key="3">
    <source>
        <dbReference type="ARBA" id="ARBA00022676"/>
    </source>
</evidence>
<dbReference type="GO" id="GO:0005886">
    <property type="term" value="C:plasma membrane"/>
    <property type="evidence" value="ECO:0007669"/>
    <property type="project" value="UniProtKB-SubCell"/>
</dbReference>
<evidence type="ECO:0000259" key="7">
    <source>
        <dbReference type="Pfam" id="PF00535"/>
    </source>
</evidence>
<dbReference type="EMBL" id="DSDS01000084">
    <property type="protein sequence ID" value="HET97786.1"/>
    <property type="molecule type" value="Genomic_DNA"/>
</dbReference>
<keyword evidence="2" id="KW-1003">Cell membrane</keyword>
<keyword evidence="4" id="KW-0808">Transferase</keyword>
<evidence type="ECO:0000256" key="2">
    <source>
        <dbReference type="ARBA" id="ARBA00022475"/>
    </source>
</evidence>
<keyword evidence="5 6" id="KW-0472">Membrane</keyword>
<dbReference type="PANTHER" id="PTHR43646:SF2">
    <property type="entry name" value="GLYCOSYLTRANSFERASE 2-LIKE DOMAIN-CONTAINING PROTEIN"/>
    <property type="match status" value="1"/>
</dbReference>
<dbReference type="Pfam" id="PF00535">
    <property type="entry name" value="Glycos_transf_2"/>
    <property type="match status" value="1"/>
</dbReference>
<dbReference type="InterPro" id="IPR029044">
    <property type="entry name" value="Nucleotide-diphossugar_trans"/>
</dbReference>
<organism evidence="8">
    <name type="scientific">Desulfurivibrio alkaliphilus</name>
    <dbReference type="NCBI Taxonomy" id="427923"/>
    <lineage>
        <taxon>Bacteria</taxon>
        <taxon>Pseudomonadati</taxon>
        <taxon>Thermodesulfobacteriota</taxon>
        <taxon>Desulfobulbia</taxon>
        <taxon>Desulfobulbales</taxon>
        <taxon>Desulfobulbaceae</taxon>
        <taxon>Desulfurivibrio</taxon>
    </lineage>
</organism>
<feature type="domain" description="Glycosyltransferase 2-like" evidence="7">
    <location>
        <begin position="8"/>
        <end position="122"/>
    </location>
</feature>
<dbReference type="AlphaFoldDB" id="A0A7C2TG60"/>
<sequence length="324" mass="35573">MGAAPYLSVVIPNHNGAATIGLCLEAVLASKTEVEFEVVVADDGSRDDSVAIIRRYPCRLVELPRQRGASAARNAGAAAARGEVILFIDADCIVLPETVTAAAMAGRRSGPEWIIGGTYTRLPYDRGFFSRFQSVFIHHFETKRLEAPDYVATHAMVIHAATLHAAGGFPEKFLPIIEDVEFSHRLRRLGYGMRMDPAILVRHLFNYDLRRSLKNAWRKSRYWTIYSLGCRDLLSDSGTASHELKINVLALALALTLLLAGLPLAFALTITANLWVQRHLLAAFFQTGGLPFALAAGAYYTLLYPLPVGLGGLVGAWQFYRGTR</sequence>
<comment type="subcellular location">
    <subcellularLocation>
        <location evidence="1">Cell membrane</location>
    </subcellularLocation>
</comment>
<feature type="transmembrane region" description="Helical" evidence="6">
    <location>
        <begin position="248"/>
        <end position="268"/>
    </location>
</feature>
<reference evidence="8" key="1">
    <citation type="journal article" date="2020" name="mSystems">
        <title>Genome- and Community-Level Interaction Insights into Carbon Utilization and Element Cycling Functions of Hydrothermarchaeota in Hydrothermal Sediment.</title>
        <authorList>
            <person name="Zhou Z."/>
            <person name="Liu Y."/>
            <person name="Xu W."/>
            <person name="Pan J."/>
            <person name="Luo Z.H."/>
            <person name="Li M."/>
        </authorList>
    </citation>
    <scope>NUCLEOTIDE SEQUENCE [LARGE SCALE GENOMIC DNA]</scope>
    <source>
        <strain evidence="8">SpSt-1224</strain>
    </source>
</reference>